<dbReference type="NCBIfam" id="TIGR01836">
    <property type="entry name" value="PHA_synth_III_C"/>
    <property type="match status" value="1"/>
</dbReference>
<keyword evidence="3" id="KW-0808">Transferase</keyword>
<dbReference type="PANTHER" id="PTHR36837">
    <property type="entry name" value="POLY(3-HYDROXYALKANOATE) POLYMERASE SUBUNIT PHAC"/>
    <property type="match status" value="1"/>
</dbReference>
<evidence type="ECO:0000259" key="7">
    <source>
        <dbReference type="Pfam" id="PF00561"/>
    </source>
</evidence>
<comment type="pathway">
    <text evidence="1">Biopolymer metabolism; poly-(R)-3-hydroxybutanoate biosynthesis.</text>
</comment>
<dbReference type="RefSeq" id="WP_139014380.1">
    <property type="nucleotide sequence ID" value="NZ_VBSN01000071.1"/>
</dbReference>
<sequence length="350" mass="39702">MYEVSPHEFASVTSKLAQGYEALRKIEELDVGNTPKDTVWKKDNVTLYHYRRDSPPLLKTPVLLVYAQVNRHNMLDIQVDRSFIRNLQSAGLDLYLIDWGYPSREDRYNTLDDYINGYLNGAVDTVRQCCGLDTISMMGVCQGGTFSVIYSALYNNKVKNLVTLVTPVDFHSKGDMLSHWARHLDVDALVDYYGNIPGQLLNTGFEMLKPLLKTKKYIQILDAADKQAQMLNFLRMEKWIADSPSQPGECFRKFMKELYQQNKLIKGTLRIGSEVVDLANITIPLLNIYAEQDHLVPPDASIPLNELVGSTDKCLTKFEGGHIGVFVGSRSQKELAPGIVSWLKERDHHV</sequence>
<dbReference type="Proteomes" id="UP000323994">
    <property type="component" value="Unassembled WGS sequence"/>
</dbReference>
<evidence type="ECO:0000313" key="8">
    <source>
        <dbReference type="EMBL" id="KAA6432650.1"/>
    </source>
</evidence>
<dbReference type="UniPathway" id="UPA00917"/>
<feature type="domain" description="AB hydrolase-1" evidence="7">
    <location>
        <begin position="80"/>
        <end position="328"/>
    </location>
</feature>
<dbReference type="InterPro" id="IPR000073">
    <property type="entry name" value="AB_hydrolase_1"/>
</dbReference>
<keyword evidence="4" id="KW-0583">PHB biosynthesis</keyword>
<dbReference type="Gene3D" id="3.40.50.1820">
    <property type="entry name" value="alpha/beta hydrolase"/>
    <property type="match status" value="1"/>
</dbReference>
<dbReference type="InterPro" id="IPR029058">
    <property type="entry name" value="AB_hydrolase_fold"/>
</dbReference>
<keyword evidence="9" id="KW-1185">Reference proteome</keyword>
<evidence type="ECO:0000256" key="6">
    <source>
        <dbReference type="ARBA" id="ARBA00033356"/>
    </source>
</evidence>
<gene>
    <name evidence="8" type="primary">phaC</name>
    <name evidence="8" type="ORF">FEM33_23290</name>
</gene>
<evidence type="ECO:0000256" key="1">
    <source>
        <dbReference type="ARBA" id="ARBA00004683"/>
    </source>
</evidence>
<dbReference type="Pfam" id="PF00561">
    <property type="entry name" value="Abhydrolase_1"/>
    <property type="match status" value="1"/>
</dbReference>
<keyword evidence="5" id="KW-0012">Acyltransferase</keyword>
<proteinExistence type="predicted"/>
<comment type="caution">
    <text evidence="8">The sequence shown here is derived from an EMBL/GenBank/DDBJ whole genome shotgun (WGS) entry which is preliminary data.</text>
</comment>
<dbReference type="PANTHER" id="PTHR36837:SF2">
    <property type="entry name" value="POLY(3-HYDROXYALKANOATE) POLYMERASE SUBUNIT PHAC"/>
    <property type="match status" value="1"/>
</dbReference>
<evidence type="ECO:0000313" key="9">
    <source>
        <dbReference type="Proteomes" id="UP000323994"/>
    </source>
</evidence>
<evidence type="ECO:0000256" key="4">
    <source>
        <dbReference type="ARBA" id="ARBA00022752"/>
    </source>
</evidence>
<dbReference type="GO" id="GO:0016746">
    <property type="term" value="F:acyltransferase activity"/>
    <property type="evidence" value="ECO:0007669"/>
    <property type="project" value="UniProtKB-KW"/>
</dbReference>
<dbReference type="EMBL" id="VBSN01000071">
    <property type="protein sequence ID" value="KAA6432650.1"/>
    <property type="molecule type" value="Genomic_DNA"/>
</dbReference>
<reference evidence="8 9" key="1">
    <citation type="submission" date="2019-05" db="EMBL/GenBank/DDBJ databases">
        <authorList>
            <person name="Qu J.-H."/>
        </authorList>
    </citation>
    <scope>NUCLEOTIDE SEQUENCE [LARGE SCALE GENOMIC DNA]</scope>
    <source>
        <strain evidence="8 9">NS28</strain>
    </source>
</reference>
<dbReference type="OrthoDB" id="9767934at2"/>
<evidence type="ECO:0000256" key="5">
    <source>
        <dbReference type="ARBA" id="ARBA00023315"/>
    </source>
</evidence>
<dbReference type="AlphaFoldDB" id="A0A5M8QCM5"/>
<organism evidence="8 9">
    <name type="scientific">Dyadobacter flavalbus</name>
    <dbReference type="NCBI Taxonomy" id="2579942"/>
    <lineage>
        <taxon>Bacteria</taxon>
        <taxon>Pseudomonadati</taxon>
        <taxon>Bacteroidota</taxon>
        <taxon>Cytophagia</taxon>
        <taxon>Cytophagales</taxon>
        <taxon>Spirosomataceae</taxon>
        <taxon>Dyadobacter</taxon>
    </lineage>
</organism>
<evidence type="ECO:0000256" key="3">
    <source>
        <dbReference type="ARBA" id="ARBA00022679"/>
    </source>
</evidence>
<dbReference type="InterPro" id="IPR051321">
    <property type="entry name" value="PHA/PHB_synthase"/>
</dbReference>
<accession>A0A5M8QCM5</accession>
<dbReference type="InterPro" id="IPR010125">
    <property type="entry name" value="PHA_synth_III_C"/>
</dbReference>
<protein>
    <recommendedName>
        <fullName evidence="2">Poly(3-hydroxyalkanoate) polymerase subunit PhaC</fullName>
    </recommendedName>
    <alternativeName>
        <fullName evidence="6">PHB synthase subunit PhaC</fullName>
    </alternativeName>
</protein>
<dbReference type="GO" id="GO:0042619">
    <property type="term" value="P:poly-hydroxybutyrate biosynthetic process"/>
    <property type="evidence" value="ECO:0007669"/>
    <property type="project" value="UniProtKB-KW"/>
</dbReference>
<evidence type="ECO:0000256" key="2">
    <source>
        <dbReference type="ARBA" id="ARBA00019065"/>
    </source>
</evidence>
<dbReference type="SUPFAM" id="SSF53474">
    <property type="entry name" value="alpha/beta-Hydrolases"/>
    <property type="match status" value="1"/>
</dbReference>
<name>A0A5M8QCM5_9BACT</name>